<keyword evidence="3" id="KW-1185">Reference proteome</keyword>
<evidence type="ECO:0000313" key="2">
    <source>
        <dbReference type="EMBL" id="GCC46671.1"/>
    </source>
</evidence>
<reference evidence="2 3" key="1">
    <citation type="journal article" date="2018" name="Nat. Ecol. Evol.">
        <title>Shark genomes provide insights into elasmobranch evolution and the origin of vertebrates.</title>
        <authorList>
            <person name="Hara Y"/>
            <person name="Yamaguchi K"/>
            <person name="Onimaru K"/>
            <person name="Kadota M"/>
            <person name="Koyanagi M"/>
            <person name="Keeley SD"/>
            <person name="Tatsumi K"/>
            <person name="Tanaka K"/>
            <person name="Motone F"/>
            <person name="Kageyama Y"/>
            <person name="Nozu R"/>
            <person name="Adachi N"/>
            <person name="Nishimura O"/>
            <person name="Nakagawa R"/>
            <person name="Tanegashima C"/>
            <person name="Kiyatake I"/>
            <person name="Matsumoto R"/>
            <person name="Murakumo K"/>
            <person name="Nishida K"/>
            <person name="Terakita A"/>
            <person name="Kuratani S"/>
            <person name="Sato K"/>
            <person name="Hyodo S Kuraku.S."/>
        </authorList>
    </citation>
    <scope>NUCLEOTIDE SEQUENCE [LARGE SCALE GENOMIC DNA]</scope>
</reference>
<feature type="region of interest" description="Disordered" evidence="1">
    <location>
        <begin position="148"/>
        <end position="174"/>
    </location>
</feature>
<protein>
    <submittedName>
        <fullName evidence="2">Uncharacterized protein</fullName>
    </submittedName>
</protein>
<name>A0A401TVJ8_CHIPU</name>
<dbReference type="AlphaFoldDB" id="A0A401TVJ8"/>
<gene>
    <name evidence="2" type="ORF">chiPu_0030726</name>
</gene>
<evidence type="ECO:0000256" key="1">
    <source>
        <dbReference type="SAM" id="MobiDB-lite"/>
    </source>
</evidence>
<feature type="non-terminal residue" evidence="2">
    <location>
        <position position="1"/>
    </location>
</feature>
<sequence length="221" mass="23455">QLVAAVGIERLDCGQRQQGAEAEGDIRCAPDLGAGGVDRERQALAAECFRPGHRVPSRGGPALIGVGPAGCGRHLAVVELDAVFVADRVQRRQHVGGELAGFFQYRSGDLAIEIAVVAGRHGGSEPRTMIEGQQNIVDRRAVGHGVTPDEAFANRHPMKPAGSQLSERTSYGLSRPPRRCVTGAASSCGFRAFSITALLKWRDSPYRPAWPSIGALGRSQA</sequence>
<proteinExistence type="predicted"/>
<feature type="compositionally biased region" description="Polar residues" evidence="1">
    <location>
        <begin position="163"/>
        <end position="172"/>
    </location>
</feature>
<comment type="caution">
    <text evidence="2">The sequence shown here is derived from an EMBL/GenBank/DDBJ whole genome shotgun (WGS) entry which is preliminary data.</text>
</comment>
<feature type="non-terminal residue" evidence="2">
    <location>
        <position position="221"/>
    </location>
</feature>
<dbReference type="EMBL" id="BEZZ01191450">
    <property type="protein sequence ID" value="GCC46671.1"/>
    <property type="molecule type" value="Genomic_DNA"/>
</dbReference>
<evidence type="ECO:0000313" key="3">
    <source>
        <dbReference type="Proteomes" id="UP000287033"/>
    </source>
</evidence>
<dbReference type="Proteomes" id="UP000287033">
    <property type="component" value="Unassembled WGS sequence"/>
</dbReference>
<organism evidence="2 3">
    <name type="scientific">Chiloscyllium punctatum</name>
    <name type="common">Brownbanded bambooshark</name>
    <name type="synonym">Hemiscyllium punctatum</name>
    <dbReference type="NCBI Taxonomy" id="137246"/>
    <lineage>
        <taxon>Eukaryota</taxon>
        <taxon>Metazoa</taxon>
        <taxon>Chordata</taxon>
        <taxon>Craniata</taxon>
        <taxon>Vertebrata</taxon>
        <taxon>Chondrichthyes</taxon>
        <taxon>Elasmobranchii</taxon>
        <taxon>Galeomorphii</taxon>
        <taxon>Galeoidea</taxon>
        <taxon>Orectolobiformes</taxon>
        <taxon>Hemiscylliidae</taxon>
        <taxon>Chiloscyllium</taxon>
    </lineage>
</organism>
<accession>A0A401TVJ8</accession>